<dbReference type="EMBL" id="JACRVF010000001">
    <property type="protein sequence ID" value="MBC5991992.1"/>
    <property type="molecule type" value="Genomic_DNA"/>
</dbReference>
<comment type="caution">
    <text evidence="1">The sequence shown here is derived from an EMBL/GenBank/DDBJ whole genome shotgun (WGS) entry which is preliminary data.</text>
</comment>
<evidence type="ECO:0000313" key="1">
    <source>
        <dbReference type="EMBL" id="MBC5991992.1"/>
    </source>
</evidence>
<dbReference type="InterPro" id="IPR036520">
    <property type="entry name" value="UPF0759_sf"/>
</dbReference>
<dbReference type="RefSeq" id="WP_187065961.1">
    <property type="nucleotide sequence ID" value="NZ_JACRVF010000001.1"/>
</dbReference>
<dbReference type="Gene3D" id="3.20.20.410">
    <property type="entry name" value="Protein of unknown function UPF0759"/>
    <property type="match status" value="1"/>
</dbReference>
<dbReference type="PANTHER" id="PTHR30348">
    <property type="entry name" value="UNCHARACTERIZED PROTEIN YECE"/>
    <property type="match status" value="1"/>
</dbReference>
<dbReference type="SUPFAM" id="SSF117396">
    <property type="entry name" value="TM1631-like"/>
    <property type="match status" value="1"/>
</dbReference>
<sequence length="249" mass="29312">MIESHPNLYIGTSGWSYRWQEVLYPADLKSADRLSYYATQFNATEINSSFYHFTMAKTIEKWLATTPSYFKFAPKLHQEITHKLKFTDIDEPLEKFMSRYLLMGERLGPVLVQIAGSFRYDRLVAEAFYRTLREKYTDTAFALEARHVSWFTEESLDLMREYDITAVMASAGKRFPGTEVSTTDTIYLRLHGDEKMYTSSYSDEKLERYAFMIKDWLEDEKQVWIFFNNTVLGNAVTDAQRLKQFIQQV</sequence>
<keyword evidence="2" id="KW-1185">Reference proteome</keyword>
<name>A0A923N596_9BACT</name>
<dbReference type="AlphaFoldDB" id="A0A923N596"/>
<evidence type="ECO:0000313" key="2">
    <source>
        <dbReference type="Proteomes" id="UP000603640"/>
    </source>
</evidence>
<organism evidence="1 2">
    <name type="scientific">Pontibacter cellulosilyticus</name>
    <dbReference type="NCBI Taxonomy" id="1720253"/>
    <lineage>
        <taxon>Bacteria</taxon>
        <taxon>Pseudomonadati</taxon>
        <taxon>Bacteroidota</taxon>
        <taxon>Cytophagia</taxon>
        <taxon>Cytophagales</taxon>
        <taxon>Hymenobacteraceae</taxon>
        <taxon>Pontibacter</taxon>
    </lineage>
</organism>
<dbReference type="InterPro" id="IPR002763">
    <property type="entry name" value="DUF72"/>
</dbReference>
<dbReference type="Proteomes" id="UP000603640">
    <property type="component" value="Unassembled WGS sequence"/>
</dbReference>
<gene>
    <name evidence="1" type="ORF">H8S84_03985</name>
</gene>
<dbReference type="Pfam" id="PF01904">
    <property type="entry name" value="DUF72"/>
    <property type="match status" value="1"/>
</dbReference>
<protein>
    <submittedName>
        <fullName evidence="1">DUF72 domain-containing protein</fullName>
    </submittedName>
</protein>
<dbReference type="PANTHER" id="PTHR30348:SF14">
    <property type="entry name" value="BLR8050 PROTEIN"/>
    <property type="match status" value="1"/>
</dbReference>
<proteinExistence type="predicted"/>
<reference evidence="1" key="1">
    <citation type="submission" date="2020-08" db="EMBL/GenBank/DDBJ databases">
        <title>Pontibacter sp. SD6 16S ribosomal RNA gene Genome sequencing and assembly.</title>
        <authorList>
            <person name="Kang M."/>
        </authorList>
    </citation>
    <scope>NUCLEOTIDE SEQUENCE</scope>
    <source>
        <strain evidence="1">SD6</strain>
    </source>
</reference>
<accession>A0A923N596</accession>